<proteinExistence type="predicted"/>
<reference evidence="3" key="1">
    <citation type="submission" date="2018-03" db="EMBL/GenBank/DDBJ databases">
        <title>Genomic analysis of the strain SH-1 isolated from shrimp intestine.</title>
        <authorList>
            <person name="Kim Y.-S."/>
            <person name="Kim S.-E."/>
            <person name="Kim K.-H."/>
        </authorList>
    </citation>
    <scope>NUCLEOTIDE SEQUENCE [LARGE SCALE GENOMIC DNA]</scope>
    <source>
        <strain evidence="3">SH-1</strain>
    </source>
</reference>
<gene>
    <name evidence="2" type="ORF">C6Y53_03620</name>
</gene>
<dbReference type="PRINTS" id="PR00111">
    <property type="entry name" value="ABHYDROLASE"/>
</dbReference>
<accession>A0A2S0MLW1</accession>
<dbReference type="PANTHER" id="PTHR43798">
    <property type="entry name" value="MONOACYLGLYCEROL LIPASE"/>
    <property type="match status" value="1"/>
</dbReference>
<protein>
    <submittedName>
        <fullName evidence="2">Alpha/beta hydrolase</fullName>
    </submittedName>
</protein>
<feature type="domain" description="AB hydrolase-1" evidence="1">
    <location>
        <begin position="26"/>
        <end position="260"/>
    </location>
</feature>
<dbReference type="InterPro" id="IPR050266">
    <property type="entry name" value="AB_hydrolase_sf"/>
</dbReference>
<evidence type="ECO:0000313" key="2">
    <source>
        <dbReference type="EMBL" id="AVO36870.1"/>
    </source>
</evidence>
<keyword evidence="2" id="KW-0378">Hydrolase</keyword>
<dbReference type="RefSeq" id="WP_106471184.1">
    <property type="nucleotide sequence ID" value="NZ_CP027665.1"/>
</dbReference>
<dbReference type="AlphaFoldDB" id="A0A2S0MLW1"/>
<dbReference type="Proteomes" id="UP000237655">
    <property type="component" value="Chromosome"/>
</dbReference>
<dbReference type="Pfam" id="PF12697">
    <property type="entry name" value="Abhydrolase_6"/>
    <property type="match status" value="1"/>
</dbReference>
<sequence>MSGGGAIPQPLFVRSFGQGPRRALALHCTIAHSGAWRGLAAQMDSELTLVTPDMLSHGRSPDWDRQGDFPDRMFEAVEPLLEPGMDVIGHSFGATVALRLAASFPERVRSLTLLEPVMFCVAIADAPGTIASHDAEIRPVFEALDAGDDALGARLFNRMWGDTGGPRWDQMPEQMRAAMVRGIHVLPASVSATNEDRPGILRPGVLDRLTMPVAILRGGASHPSMVPICDGLAARIAGARNIVVDGAGHMLPVTRPEDAAAHLRALLAASPG</sequence>
<dbReference type="GO" id="GO:0016787">
    <property type="term" value="F:hydrolase activity"/>
    <property type="evidence" value="ECO:0007669"/>
    <property type="project" value="UniProtKB-KW"/>
</dbReference>
<dbReference type="InterPro" id="IPR000073">
    <property type="entry name" value="AB_hydrolase_1"/>
</dbReference>
<dbReference type="SUPFAM" id="SSF53474">
    <property type="entry name" value="alpha/beta-Hydrolases"/>
    <property type="match status" value="1"/>
</dbReference>
<keyword evidence="3" id="KW-1185">Reference proteome</keyword>
<evidence type="ECO:0000313" key="3">
    <source>
        <dbReference type="Proteomes" id="UP000237655"/>
    </source>
</evidence>
<dbReference type="KEGG" id="thas:C6Y53_03620"/>
<dbReference type="EMBL" id="CP027665">
    <property type="protein sequence ID" value="AVO36870.1"/>
    <property type="molecule type" value="Genomic_DNA"/>
</dbReference>
<name>A0A2S0MLW1_9RHOB</name>
<evidence type="ECO:0000259" key="1">
    <source>
        <dbReference type="Pfam" id="PF12697"/>
    </source>
</evidence>
<organism evidence="2 3">
    <name type="scientific">Pukyongiella litopenaei</name>
    <dbReference type="NCBI Taxonomy" id="2605946"/>
    <lineage>
        <taxon>Bacteria</taxon>
        <taxon>Pseudomonadati</taxon>
        <taxon>Pseudomonadota</taxon>
        <taxon>Alphaproteobacteria</taxon>
        <taxon>Rhodobacterales</taxon>
        <taxon>Paracoccaceae</taxon>
        <taxon>Pukyongiella</taxon>
    </lineage>
</organism>
<dbReference type="Gene3D" id="3.40.50.1820">
    <property type="entry name" value="alpha/beta hydrolase"/>
    <property type="match status" value="1"/>
</dbReference>
<dbReference type="InterPro" id="IPR029058">
    <property type="entry name" value="AB_hydrolase_fold"/>
</dbReference>